<dbReference type="AlphaFoldDB" id="A0A644ZR77"/>
<comment type="caution">
    <text evidence="2">The sequence shown here is derived from an EMBL/GenBank/DDBJ whole genome shotgun (WGS) entry which is preliminary data.</text>
</comment>
<sequence length="221" mass="25347">MSYINTDFFSFSNGNTKNADTLFLIDRFFGYTCRQEDTSKGLVPMTKPTASFWIHELLLQPHAEGGYFRETGHSPELIVTEDRRERYLYSNILFLLTADNPSHFHRLKSDEAWYFHEGSTLTIHLLHPDGRYEAVKMGRHPEKGELFQFTVPKGVIFGSSIEGSSGDYALVSCMVSPGFDYRDFELLPYDALIKVYPDYGSILEKLAYKKLPEASFSKDHV</sequence>
<dbReference type="Gene3D" id="2.60.120.10">
    <property type="entry name" value="Jelly Rolls"/>
    <property type="match status" value="1"/>
</dbReference>
<feature type="domain" description="DUF985" evidence="1">
    <location>
        <begin position="53"/>
        <end position="187"/>
    </location>
</feature>
<dbReference type="Pfam" id="PF06172">
    <property type="entry name" value="Cupin_5"/>
    <property type="match status" value="1"/>
</dbReference>
<gene>
    <name evidence="2" type="ORF">SDC9_90164</name>
</gene>
<proteinExistence type="predicted"/>
<dbReference type="SUPFAM" id="SSF51182">
    <property type="entry name" value="RmlC-like cupins"/>
    <property type="match status" value="1"/>
</dbReference>
<dbReference type="CDD" id="cd06121">
    <property type="entry name" value="cupin_YML079wp"/>
    <property type="match status" value="1"/>
</dbReference>
<name>A0A644ZR77_9ZZZZ</name>
<dbReference type="InterPro" id="IPR011051">
    <property type="entry name" value="RmlC_Cupin_sf"/>
</dbReference>
<dbReference type="PANTHER" id="PTHR33387:SF3">
    <property type="entry name" value="DUF985 DOMAIN-CONTAINING PROTEIN"/>
    <property type="match status" value="1"/>
</dbReference>
<dbReference type="EMBL" id="VSSQ01010122">
    <property type="protein sequence ID" value="MPM43489.1"/>
    <property type="molecule type" value="Genomic_DNA"/>
</dbReference>
<evidence type="ECO:0000259" key="1">
    <source>
        <dbReference type="Pfam" id="PF06172"/>
    </source>
</evidence>
<reference evidence="2" key="1">
    <citation type="submission" date="2019-08" db="EMBL/GenBank/DDBJ databases">
        <authorList>
            <person name="Kucharzyk K."/>
            <person name="Murdoch R.W."/>
            <person name="Higgins S."/>
            <person name="Loffler F."/>
        </authorList>
    </citation>
    <scope>NUCLEOTIDE SEQUENCE</scope>
</reference>
<accession>A0A644ZR77</accession>
<dbReference type="InterPro" id="IPR009327">
    <property type="entry name" value="Cupin_DUF985"/>
</dbReference>
<dbReference type="PANTHER" id="PTHR33387">
    <property type="entry name" value="RMLC-LIKE JELLY ROLL FOLD PROTEIN"/>
    <property type="match status" value="1"/>
</dbReference>
<evidence type="ECO:0000313" key="2">
    <source>
        <dbReference type="EMBL" id="MPM43489.1"/>
    </source>
</evidence>
<dbReference type="InterPro" id="IPR039935">
    <property type="entry name" value="YML079W-like"/>
</dbReference>
<organism evidence="2">
    <name type="scientific">bioreactor metagenome</name>
    <dbReference type="NCBI Taxonomy" id="1076179"/>
    <lineage>
        <taxon>unclassified sequences</taxon>
        <taxon>metagenomes</taxon>
        <taxon>ecological metagenomes</taxon>
    </lineage>
</organism>
<dbReference type="InterPro" id="IPR014710">
    <property type="entry name" value="RmlC-like_jellyroll"/>
</dbReference>
<protein>
    <recommendedName>
        <fullName evidence="1">DUF985 domain-containing protein</fullName>
    </recommendedName>
</protein>